<dbReference type="Gene3D" id="1.10.287.70">
    <property type="match status" value="1"/>
</dbReference>
<feature type="transmembrane region" description="Helical" evidence="6">
    <location>
        <begin position="225"/>
        <end position="244"/>
    </location>
</feature>
<dbReference type="AlphaFoldDB" id="A0A443SN59"/>
<dbReference type="GO" id="GO:0019228">
    <property type="term" value="P:neuronal action potential"/>
    <property type="evidence" value="ECO:0007669"/>
    <property type="project" value="TreeGrafter"/>
</dbReference>
<evidence type="ECO:0000313" key="9">
    <source>
        <dbReference type="Proteomes" id="UP000288716"/>
    </source>
</evidence>
<dbReference type="VEuPathDB" id="VectorBase:LDEU003118"/>
<keyword evidence="9" id="KW-1185">Reference proteome</keyword>
<dbReference type="Proteomes" id="UP000288716">
    <property type="component" value="Unassembled WGS sequence"/>
</dbReference>
<gene>
    <name evidence="8" type="ORF">B4U80_04916</name>
</gene>
<dbReference type="STRING" id="299467.A0A443SN59"/>
<evidence type="ECO:0000256" key="6">
    <source>
        <dbReference type="SAM" id="Phobius"/>
    </source>
</evidence>
<evidence type="ECO:0000256" key="2">
    <source>
        <dbReference type="ARBA" id="ARBA00022692"/>
    </source>
</evidence>
<feature type="transmembrane region" description="Helical" evidence="6">
    <location>
        <begin position="197"/>
        <end position="219"/>
    </location>
</feature>
<evidence type="ECO:0000256" key="3">
    <source>
        <dbReference type="ARBA" id="ARBA00022989"/>
    </source>
</evidence>
<dbReference type="GO" id="GO:0001518">
    <property type="term" value="C:voltage-gated sodium channel complex"/>
    <property type="evidence" value="ECO:0007669"/>
    <property type="project" value="TreeGrafter"/>
</dbReference>
<dbReference type="OrthoDB" id="2984333at2759"/>
<accession>A0A443SN59</accession>
<evidence type="ECO:0000256" key="4">
    <source>
        <dbReference type="ARBA" id="ARBA00023136"/>
    </source>
</evidence>
<keyword evidence="8" id="KW-0813">Transport</keyword>
<dbReference type="Gene3D" id="1.20.120.350">
    <property type="entry name" value="Voltage-gated potassium channels. Chain C"/>
    <property type="match status" value="1"/>
</dbReference>
<evidence type="ECO:0000256" key="5">
    <source>
        <dbReference type="SAM" id="MobiDB-lite"/>
    </source>
</evidence>
<feature type="compositionally biased region" description="Basic and acidic residues" evidence="5">
    <location>
        <begin position="445"/>
        <end position="460"/>
    </location>
</feature>
<dbReference type="GO" id="GO:0086010">
    <property type="term" value="P:membrane depolarization during action potential"/>
    <property type="evidence" value="ECO:0007669"/>
    <property type="project" value="TreeGrafter"/>
</dbReference>
<comment type="caution">
    <text evidence="8">The sequence shown here is derived from an EMBL/GenBank/DDBJ whole genome shotgun (WGS) entry which is preliminary data.</text>
</comment>
<name>A0A443SN59_9ACAR</name>
<dbReference type="GO" id="GO:0005248">
    <property type="term" value="F:voltage-gated sodium channel activity"/>
    <property type="evidence" value="ECO:0007669"/>
    <property type="project" value="TreeGrafter"/>
</dbReference>
<dbReference type="FunFam" id="1.20.120.350:FF:000022">
    <property type="entry name" value="Sodium channel protein"/>
    <property type="match status" value="1"/>
</dbReference>
<keyword evidence="8" id="KW-0406">Ion transport</keyword>
<keyword evidence="2 6" id="KW-0812">Transmembrane</keyword>
<feature type="transmembrane region" description="Helical" evidence="6">
    <location>
        <begin position="95"/>
        <end position="122"/>
    </location>
</feature>
<dbReference type="EMBL" id="NCKV01001150">
    <property type="protein sequence ID" value="RWS28922.1"/>
    <property type="molecule type" value="Genomic_DNA"/>
</dbReference>
<dbReference type="PANTHER" id="PTHR10037">
    <property type="entry name" value="VOLTAGE-GATED CATION CHANNEL CALCIUM AND SODIUM"/>
    <property type="match status" value="1"/>
</dbReference>
<keyword evidence="4 6" id="KW-0472">Membrane</keyword>
<evidence type="ECO:0000256" key="1">
    <source>
        <dbReference type="ARBA" id="ARBA00004141"/>
    </source>
</evidence>
<sequence length="490" mass="55882">MHAQRGGIDDLYVPQHHEEEKSPDGTLEQGLALPRPLERDFPPELIATPIEDIDKYYIEEAIPTFVVISKGKDIFRFSATKALYIFDPFHPIRRVAIYMLVHPWFSFLVIVTILVNCILMTWPPNETIEQTEIIFTTVYTFESCLKVTARGFILSRFTYLRDPWNWLDFVVITLAYLTMGVKALGNLSALRTFRVLRALKTVAIIPGMKTIVGAVIESVKNLKDVIILTCFSLSIFALLGLQIYSGALTQKCILNGLKNMTYPEWYNWCSNESHWDFDDNGNPWLCSNSSGAQQCKDQQNYTCLPGFGNNPNYDFTSFDSFGWALLCAFRLLTQDFWENLYQLVLRVTSPYNILFFIAAIFLGSIYLLNLILAIVAMSYDELQKKAAEEEEAIAAEEAAYQESQRQLEDEMQNRNASQTRDGGVVKSPSDYSCRSYEMYPTGVAQHEKDEKERFSVKSDDGDCSNYDSKARMNGKVRKNLSLSNIDLITT</sequence>
<feature type="domain" description="Ion transport" evidence="7">
    <location>
        <begin position="102"/>
        <end position="386"/>
    </location>
</feature>
<dbReference type="InterPro" id="IPR027359">
    <property type="entry name" value="Volt_channel_dom_sf"/>
</dbReference>
<dbReference type="PANTHER" id="PTHR10037:SF288">
    <property type="entry name" value="SODIUM CHANNEL PROTEIN PARA"/>
    <property type="match status" value="1"/>
</dbReference>
<dbReference type="InterPro" id="IPR005821">
    <property type="entry name" value="Ion_trans_dom"/>
</dbReference>
<keyword evidence="8" id="KW-0407">Ion channel</keyword>
<feature type="transmembrane region" description="Helical" evidence="6">
    <location>
        <begin position="164"/>
        <end position="185"/>
    </location>
</feature>
<proteinExistence type="predicted"/>
<feature type="region of interest" description="Disordered" evidence="5">
    <location>
        <begin position="1"/>
        <end position="29"/>
    </location>
</feature>
<feature type="region of interest" description="Disordered" evidence="5">
    <location>
        <begin position="404"/>
        <end position="468"/>
    </location>
</feature>
<reference evidence="8 9" key="1">
    <citation type="journal article" date="2018" name="Gigascience">
        <title>Genomes of trombidid mites reveal novel predicted allergens and laterally-transferred genes associated with secondary metabolism.</title>
        <authorList>
            <person name="Dong X."/>
            <person name="Chaisiri K."/>
            <person name="Xia D."/>
            <person name="Armstrong S.D."/>
            <person name="Fang Y."/>
            <person name="Donnelly M.J."/>
            <person name="Kadowaki T."/>
            <person name="McGarry J.W."/>
            <person name="Darby A.C."/>
            <person name="Makepeace B.L."/>
        </authorList>
    </citation>
    <scope>NUCLEOTIDE SEQUENCE [LARGE SCALE GENOMIC DNA]</scope>
    <source>
        <strain evidence="8">UoL-UT</strain>
    </source>
</reference>
<feature type="transmembrane region" description="Helical" evidence="6">
    <location>
        <begin position="353"/>
        <end position="375"/>
    </location>
</feature>
<keyword evidence="3 6" id="KW-1133">Transmembrane helix</keyword>
<evidence type="ECO:0000313" key="8">
    <source>
        <dbReference type="EMBL" id="RWS28922.1"/>
    </source>
</evidence>
<organism evidence="8 9">
    <name type="scientific">Leptotrombidium deliense</name>
    <dbReference type="NCBI Taxonomy" id="299467"/>
    <lineage>
        <taxon>Eukaryota</taxon>
        <taxon>Metazoa</taxon>
        <taxon>Ecdysozoa</taxon>
        <taxon>Arthropoda</taxon>
        <taxon>Chelicerata</taxon>
        <taxon>Arachnida</taxon>
        <taxon>Acari</taxon>
        <taxon>Acariformes</taxon>
        <taxon>Trombidiformes</taxon>
        <taxon>Prostigmata</taxon>
        <taxon>Anystina</taxon>
        <taxon>Parasitengona</taxon>
        <taxon>Trombiculoidea</taxon>
        <taxon>Trombiculidae</taxon>
        <taxon>Leptotrombidium</taxon>
    </lineage>
</organism>
<evidence type="ECO:0000259" key="7">
    <source>
        <dbReference type="Pfam" id="PF00520"/>
    </source>
</evidence>
<dbReference type="Pfam" id="PF00520">
    <property type="entry name" value="Ion_trans"/>
    <property type="match status" value="1"/>
</dbReference>
<dbReference type="InterPro" id="IPR043203">
    <property type="entry name" value="VGCC_Ca_Na"/>
</dbReference>
<comment type="subcellular location">
    <subcellularLocation>
        <location evidence="1">Membrane</location>
        <topology evidence="1">Multi-pass membrane protein</topology>
    </subcellularLocation>
</comment>
<protein>
    <submittedName>
        <fullName evidence="8">Voltage-gated sodium channel-like protein</fullName>
    </submittedName>
</protein>
<dbReference type="SUPFAM" id="SSF81324">
    <property type="entry name" value="Voltage-gated potassium channels"/>
    <property type="match status" value="1"/>
</dbReference>